<evidence type="ECO:0008006" key="4">
    <source>
        <dbReference type="Google" id="ProtNLM"/>
    </source>
</evidence>
<reference evidence="3" key="1">
    <citation type="submission" date="2016-10" db="EMBL/GenBank/DDBJ databases">
        <authorList>
            <person name="Varghese N."/>
            <person name="Submissions S."/>
        </authorList>
    </citation>
    <scope>NUCLEOTIDE SEQUENCE [LARGE SCALE GENOMIC DNA]</scope>
    <source>
        <strain evidence="3">DSM 21368</strain>
    </source>
</reference>
<sequence length="233" mass="26471">MDEGSWEALFTVLIWILIPGIVVVIIVVGMRNAKKRREFLMRWAAGRGWNYSRSGRHMVGRWQSPPFGRGNSRRAENVLTGTFHGQNVVSMTYQYSTGSGKNRSTHYFHVLALHLPAPLPWLQLSPEHLGTSIAKFFGGQDVEFESSAFNDAWRVKGPEGQYPYDVIHPRMMERLLQPDAIGRSISIEGPDILLHVSGRQQVQMIDLYLNLLYGISELIPRHVWLRVGHDPGV</sequence>
<evidence type="ECO:0000313" key="2">
    <source>
        <dbReference type="EMBL" id="SEE66433.1"/>
    </source>
</evidence>
<dbReference type="OrthoDB" id="3429251at2"/>
<protein>
    <recommendedName>
        <fullName evidence="4">DUF3137 domain-containing protein</fullName>
    </recommendedName>
</protein>
<accession>A0A1H5KNU5</accession>
<dbReference type="Proteomes" id="UP000199220">
    <property type="component" value="Unassembled WGS sequence"/>
</dbReference>
<dbReference type="AlphaFoldDB" id="A0A1H5KNU5"/>
<name>A0A1H5KNU5_9MICO</name>
<dbReference type="RefSeq" id="WP_089773337.1">
    <property type="nucleotide sequence ID" value="NZ_FNTX01000002.1"/>
</dbReference>
<keyword evidence="1" id="KW-1133">Transmembrane helix</keyword>
<keyword evidence="3" id="KW-1185">Reference proteome</keyword>
<gene>
    <name evidence="2" type="ORF">SAMN04488554_2366</name>
</gene>
<dbReference type="STRING" id="648782.SAMN04488554_2366"/>
<proteinExistence type="predicted"/>
<organism evidence="2 3">
    <name type="scientific">Ruania alba</name>
    <dbReference type="NCBI Taxonomy" id="648782"/>
    <lineage>
        <taxon>Bacteria</taxon>
        <taxon>Bacillati</taxon>
        <taxon>Actinomycetota</taxon>
        <taxon>Actinomycetes</taxon>
        <taxon>Micrococcales</taxon>
        <taxon>Ruaniaceae</taxon>
        <taxon>Ruania</taxon>
    </lineage>
</organism>
<evidence type="ECO:0000313" key="3">
    <source>
        <dbReference type="Proteomes" id="UP000199220"/>
    </source>
</evidence>
<keyword evidence="1" id="KW-0812">Transmembrane</keyword>
<keyword evidence="1" id="KW-0472">Membrane</keyword>
<dbReference type="EMBL" id="FNTX01000002">
    <property type="protein sequence ID" value="SEE66433.1"/>
    <property type="molecule type" value="Genomic_DNA"/>
</dbReference>
<feature type="transmembrane region" description="Helical" evidence="1">
    <location>
        <begin position="12"/>
        <end position="33"/>
    </location>
</feature>
<evidence type="ECO:0000256" key="1">
    <source>
        <dbReference type="SAM" id="Phobius"/>
    </source>
</evidence>